<dbReference type="InterPro" id="IPR029052">
    <property type="entry name" value="Metallo-depent_PP-like"/>
</dbReference>
<reference evidence="7" key="1">
    <citation type="submission" date="2019-02" db="EMBL/GenBank/DDBJ databases">
        <authorList>
            <person name="Gruber-Vodicka R. H."/>
            <person name="Seah K. B. B."/>
        </authorList>
    </citation>
    <scope>NUCLEOTIDE SEQUENCE</scope>
    <source>
        <strain evidence="7">BECK_DK47</strain>
    </source>
</reference>
<name>A0A450SZ35_9GAMM</name>
<keyword evidence="1" id="KW-0479">Metal-binding</keyword>
<keyword evidence="2" id="KW-0378">Hydrolase</keyword>
<feature type="domain" description="Calcineurin-like phosphoesterase" evidence="6">
    <location>
        <begin position="150"/>
        <end position="412"/>
    </location>
</feature>
<proteinExistence type="inferred from homology"/>
<dbReference type="AlphaFoldDB" id="A0A450SZ35"/>
<dbReference type="InterPro" id="IPR050884">
    <property type="entry name" value="CNP_phosphodiesterase-III"/>
</dbReference>
<dbReference type="EMBL" id="CAADEX010000083">
    <property type="protein sequence ID" value="VFJ59477.1"/>
    <property type="molecule type" value="Genomic_DNA"/>
</dbReference>
<dbReference type="Pfam" id="PF00149">
    <property type="entry name" value="Metallophos"/>
    <property type="match status" value="1"/>
</dbReference>
<comment type="similarity">
    <text evidence="4">Belongs to the cyclic nucleotide phosphodiesterase class-III family.</text>
</comment>
<evidence type="ECO:0000313" key="7">
    <source>
        <dbReference type="EMBL" id="VFJ59477.1"/>
    </source>
</evidence>
<evidence type="ECO:0000256" key="3">
    <source>
        <dbReference type="ARBA" id="ARBA00023004"/>
    </source>
</evidence>
<gene>
    <name evidence="7" type="ORF">BECKDK2373B_GA0170837_10837</name>
</gene>
<evidence type="ECO:0000256" key="1">
    <source>
        <dbReference type="ARBA" id="ARBA00022723"/>
    </source>
</evidence>
<dbReference type="CDD" id="cd00838">
    <property type="entry name" value="MPP_superfamily"/>
    <property type="match status" value="1"/>
</dbReference>
<feature type="compositionally biased region" description="Basic and acidic residues" evidence="5">
    <location>
        <begin position="254"/>
        <end position="263"/>
    </location>
</feature>
<organism evidence="7">
    <name type="scientific">Candidatus Kentrum sp. DK</name>
    <dbReference type="NCBI Taxonomy" id="2126562"/>
    <lineage>
        <taxon>Bacteria</taxon>
        <taxon>Pseudomonadati</taxon>
        <taxon>Pseudomonadota</taxon>
        <taxon>Gammaproteobacteria</taxon>
        <taxon>Candidatus Kentrum</taxon>
    </lineage>
</organism>
<evidence type="ECO:0000259" key="6">
    <source>
        <dbReference type="Pfam" id="PF00149"/>
    </source>
</evidence>
<dbReference type="InterPro" id="IPR004843">
    <property type="entry name" value="Calcineurin-like_PHP"/>
</dbReference>
<sequence length="487" mass="55939">MTEPYVLLVIDDDLKARKPVYDAVFQGDDFQLRYVETPRELDQVMEPPIHGCLLDIILDQGPWGREGWTSEKVIEKYLASRKAPVFLVSQGWSDSSSGVLERVSAIMKAHRNTVEDFLDWSWFDTGIGGGSAAVKGKLRRVLDEWHMESLRILHIADLQFGDPNDDEEAFHFESLIADSITEDCKGHLDLIVITGDIAYKGTPSEYEAAARWLEEDLLNLLKRKGLDIDRERLLIIPGNHDIDRHLCRLLGPTDSKRGERPPSIEEESSTKNGRNEYKDCGLMPFLQFACSVSGGRHWERGRHKNHSWVSNRFIDKGVQFLLLNTMEGTDAKTLEKNREEREISVSEETLNFLREEMDDDIPTDRCNPFRILLLHHPLFEQREKWNPEAKQRLETFLKANHIDLILAGHNHTFQCKKKDQPGLPYVHTATPKLKMEKEGEEKKQRGFVLLELIRKNGKVTATQGTFYELLDGTVGKKEEIGPYERLP</sequence>
<evidence type="ECO:0000256" key="2">
    <source>
        <dbReference type="ARBA" id="ARBA00022801"/>
    </source>
</evidence>
<dbReference type="PANTHER" id="PTHR42988">
    <property type="entry name" value="PHOSPHOHYDROLASE"/>
    <property type="match status" value="1"/>
</dbReference>
<evidence type="ECO:0000256" key="5">
    <source>
        <dbReference type="SAM" id="MobiDB-lite"/>
    </source>
</evidence>
<accession>A0A450SZ35</accession>
<evidence type="ECO:0000256" key="4">
    <source>
        <dbReference type="ARBA" id="ARBA00025742"/>
    </source>
</evidence>
<feature type="region of interest" description="Disordered" evidence="5">
    <location>
        <begin position="253"/>
        <end position="275"/>
    </location>
</feature>
<dbReference type="PANTHER" id="PTHR42988:SF2">
    <property type="entry name" value="CYCLIC NUCLEOTIDE PHOSPHODIESTERASE CBUA0032-RELATED"/>
    <property type="match status" value="1"/>
</dbReference>
<dbReference type="GO" id="GO:0016787">
    <property type="term" value="F:hydrolase activity"/>
    <property type="evidence" value="ECO:0007669"/>
    <property type="project" value="UniProtKB-KW"/>
</dbReference>
<dbReference type="SUPFAM" id="SSF56300">
    <property type="entry name" value="Metallo-dependent phosphatases"/>
    <property type="match status" value="1"/>
</dbReference>
<protein>
    <submittedName>
        <fullName evidence="7">Calcineurin-like phosphoesterase</fullName>
    </submittedName>
</protein>
<dbReference type="Gene3D" id="3.60.21.10">
    <property type="match status" value="1"/>
</dbReference>
<dbReference type="GO" id="GO:0046872">
    <property type="term" value="F:metal ion binding"/>
    <property type="evidence" value="ECO:0007669"/>
    <property type="project" value="UniProtKB-KW"/>
</dbReference>
<keyword evidence="3" id="KW-0408">Iron</keyword>